<organism evidence="1 2">
    <name type="scientific">Subtercola boreus</name>
    <dbReference type="NCBI Taxonomy" id="120213"/>
    <lineage>
        <taxon>Bacteria</taxon>
        <taxon>Bacillati</taxon>
        <taxon>Actinomycetota</taxon>
        <taxon>Actinomycetes</taxon>
        <taxon>Micrococcales</taxon>
        <taxon>Microbacteriaceae</taxon>
        <taxon>Subtercola</taxon>
    </lineage>
</organism>
<proteinExistence type="predicted"/>
<dbReference type="NCBIfam" id="NF033831">
    <property type="entry name" value="sce7725_fam"/>
    <property type="match status" value="1"/>
</dbReference>
<name>A0A3E0VAN3_9MICO</name>
<dbReference type="EMBL" id="NBXA01000043">
    <property type="protein sequence ID" value="RFA06864.1"/>
    <property type="molecule type" value="Genomic_DNA"/>
</dbReference>
<evidence type="ECO:0000313" key="1">
    <source>
        <dbReference type="EMBL" id="RFA06864.1"/>
    </source>
</evidence>
<comment type="caution">
    <text evidence="1">The sequence shown here is derived from an EMBL/GenBank/DDBJ whole genome shotgun (WGS) entry which is preliminary data.</text>
</comment>
<protein>
    <submittedName>
        <fullName evidence="1">Uncharacterized protein</fullName>
    </submittedName>
</protein>
<evidence type="ECO:0000313" key="2">
    <source>
        <dbReference type="Proteomes" id="UP000256709"/>
    </source>
</evidence>
<dbReference type="AlphaFoldDB" id="A0A3E0VAN3"/>
<sequence>MYAAELGPTITVDVEDSFSAQSRNADYPEDDWFSDAHVTFAEDGRPGFADFTILPAMPQPGGGPAGAVSLHLSWENGSDRLHVQHFLSDERDRNLGSAGGKILEALAHLQAERARHPSKFRASPGLAAFDLVHAQRHATSLVKSKQYQISHHIYTVAAALGA</sequence>
<accession>A0A3E0VAN3</accession>
<dbReference type="Proteomes" id="UP000256709">
    <property type="component" value="Unassembled WGS sequence"/>
</dbReference>
<gene>
    <name evidence="1" type="ORF">B7R21_18060</name>
</gene>
<reference evidence="1 2" key="1">
    <citation type="submission" date="2017-04" db="EMBL/GenBank/DDBJ databases">
        <title>Comparative genome analysis of Subtercola boreus.</title>
        <authorList>
            <person name="Cho Y.-J."/>
            <person name="Cho A."/>
            <person name="Kim O.-S."/>
            <person name="Lee J.-I."/>
        </authorList>
    </citation>
    <scope>NUCLEOTIDE SEQUENCE [LARGE SCALE GENOMIC DNA]</scope>
    <source>
        <strain evidence="1 2">P27444</strain>
    </source>
</reference>
<dbReference type="InterPro" id="IPR047727">
    <property type="entry name" value="Sce7725-like"/>
</dbReference>